<proteinExistence type="predicted"/>
<protein>
    <submittedName>
        <fullName evidence="1">Uncharacterized protein</fullName>
    </submittedName>
</protein>
<name>A0A6C0INU8_9ZZZZ</name>
<dbReference type="AlphaFoldDB" id="A0A6C0INU8"/>
<evidence type="ECO:0000313" key="1">
    <source>
        <dbReference type="EMBL" id="QHT93567.1"/>
    </source>
</evidence>
<reference evidence="1" key="1">
    <citation type="journal article" date="2020" name="Nature">
        <title>Giant virus diversity and host interactions through global metagenomics.</title>
        <authorList>
            <person name="Schulz F."/>
            <person name="Roux S."/>
            <person name="Paez-Espino D."/>
            <person name="Jungbluth S."/>
            <person name="Walsh D.A."/>
            <person name="Denef V.J."/>
            <person name="McMahon K.D."/>
            <person name="Konstantinidis K.T."/>
            <person name="Eloe-Fadrosh E.A."/>
            <person name="Kyrpides N.C."/>
            <person name="Woyke T."/>
        </authorList>
    </citation>
    <scope>NUCLEOTIDE SEQUENCE</scope>
    <source>
        <strain evidence="1">GVMAG-M-3300024252-29</strain>
    </source>
</reference>
<dbReference type="EMBL" id="MN740208">
    <property type="protein sequence ID" value="QHT93567.1"/>
    <property type="molecule type" value="Genomic_DNA"/>
</dbReference>
<sequence length="179" mass="21714">MSNNIMLDIYNRDGQILKLMSLELYERLPSCLIDIIYSYCAPDVQFVNLHTHYPKYIAFLYIYNLCHGNIWHLRRLVNMLNEHLSKIVNVFFIHRPFYFPPYADIFNQAFWLVSNPHDHTRTILYNKIKMVFEEIYTRIEDADTCNTCRSVIYYYMRIIIMELVRQHGSFLFRSRSYTI</sequence>
<organism evidence="1">
    <name type="scientific">viral metagenome</name>
    <dbReference type="NCBI Taxonomy" id="1070528"/>
    <lineage>
        <taxon>unclassified sequences</taxon>
        <taxon>metagenomes</taxon>
        <taxon>organismal metagenomes</taxon>
    </lineage>
</organism>
<accession>A0A6C0INU8</accession>